<gene>
    <name evidence="2" type="ORF">GSBLH_T00001139001</name>
</gene>
<organism evidence="2">
    <name type="scientific">Blastocystis hominis</name>
    <dbReference type="NCBI Taxonomy" id="12968"/>
    <lineage>
        <taxon>Eukaryota</taxon>
        <taxon>Sar</taxon>
        <taxon>Stramenopiles</taxon>
        <taxon>Bigyra</taxon>
        <taxon>Opalozoa</taxon>
        <taxon>Opalinata</taxon>
        <taxon>Blastocystidae</taxon>
        <taxon>Blastocystis</taxon>
    </lineage>
</organism>
<dbReference type="Proteomes" id="UP000008312">
    <property type="component" value="Unassembled WGS sequence"/>
</dbReference>
<dbReference type="EMBL" id="FN668639">
    <property type="protein sequence ID" value="CBK20890.2"/>
    <property type="molecule type" value="Genomic_DNA"/>
</dbReference>
<proteinExistence type="predicted"/>
<protein>
    <recommendedName>
        <fullName evidence="1">Nuclear pore complex protein NUP96 C-terminal domain-containing protein</fullName>
    </recommendedName>
</protein>
<dbReference type="RefSeq" id="XP_012894938.1">
    <property type="nucleotide sequence ID" value="XM_013039484.1"/>
</dbReference>
<feature type="domain" description="Nuclear pore complex protein NUP96 C-terminal" evidence="1">
    <location>
        <begin position="3"/>
        <end position="231"/>
    </location>
</feature>
<dbReference type="GeneID" id="24918416"/>
<name>D8LX95_BLAHO</name>
<evidence type="ECO:0000313" key="2">
    <source>
        <dbReference type="EMBL" id="CBK20890.2"/>
    </source>
</evidence>
<dbReference type="InterPro" id="IPR021967">
    <property type="entry name" value="Nup98_C"/>
</dbReference>
<reference evidence="2" key="1">
    <citation type="submission" date="2010-02" db="EMBL/GenBank/DDBJ databases">
        <title>Sequencing and annotation of the Blastocystis hominis genome.</title>
        <authorList>
            <person name="Wincker P."/>
        </authorList>
    </citation>
    <scope>NUCLEOTIDE SEQUENCE</scope>
    <source>
        <strain evidence="2">Singapore isolate B</strain>
    </source>
</reference>
<sequence>MLYQFLDWQKNGLFSSMTDSQIFLMSLLAGDWKTAKSYALTWPQILGVFYWYVESRECPLEKVLGNFLEVVENSRKIESVAGSENGKEGIIELMKLFVAMREGKETSFMSVLNEQNYSKNSMEYFNPLLLTQFLSACPMLFVPPDLLPKLVSLLSDQLESSGEWQLACAVCMFHPYEPVRTELVRLIISRHVHEPFNTFDFQNLSDFTSFIQSSPSFQFLFHTLHISSNLVFTELVQFARASDNVKLEIMCQFALSNYSRAFDLLFRYYIQPELMGERPDDVAANLQLFEGNEEKVQRWATLGLVVTQYLEFMGESEIVTCDRALELLQQIEDMKKEEDLFSGNEMIRLTQEMSYQVLNKTIENLGKTKRDISVLEKVGMRVNALGNYYMKKSRLQASLEEILRSCCIVCAKTSCV</sequence>
<dbReference type="Pfam" id="PF12110">
    <property type="entry name" value="Nup96"/>
    <property type="match status" value="1"/>
</dbReference>
<keyword evidence="3" id="KW-1185">Reference proteome</keyword>
<dbReference type="InParanoid" id="D8LX95"/>
<accession>D8LX95</accession>
<evidence type="ECO:0000313" key="3">
    <source>
        <dbReference type="Proteomes" id="UP000008312"/>
    </source>
</evidence>
<evidence type="ECO:0000259" key="1">
    <source>
        <dbReference type="Pfam" id="PF12110"/>
    </source>
</evidence>
<dbReference type="AlphaFoldDB" id="D8LX95"/>